<gene>
    <name evidence="14" type="primary">phoR_2</name>
    <name evidence="14" type="ORF">ERS852582_02321</name>
</gene>
<reference evidence="14 15" key="1">
    <citation type="submission" date="2015-09" db="EMBL/GenBank/DDBJ databases">
        <authorList>
            <consortium name="Pathogen Informatics"/>
        </authorList>
    </citation>
    <scope>NUCLEOTIDE SEQUENCE [LARGE SCALE GENOMIC DNA]</scope>
    <source>
        <strain evidence="14 15">2789STDY5834970</strain>
    </source>
</reference>
<dbReference type="InterPro" id="IPR036097">
    <property type="entry name" value="HisK_dim/P_sf"/>
</dbReference>
<keyword evidence="9" id="KW-0902">Two-component regulatory system</keyword>
<dbReference type="CDD" id="cd06225">
    <property type="entry name" value="HAMP"/>
    <property type="match status" value="1"/>
</dbReference>
<dbReference type="SUPFAM" id="SSF158472">
    <property type="entry name" value="HAMP domain-like"/>
    <property type="match status" value="1"/>
</dbReference>
<evidence type="ECO:0000256" key="5">
    <source>
        <dbReference type="ARBA" id="ARBA00022679"/>
    </source>
</evidence>
<dbReference type="PROSITE" id="PS50885">
    <property type="entry name" value="HAMP"/>
    <property type="match status" value="1"/>
</dbReference>
<evidence type="ECO:0000313" key="15">
    <source>
        <dbReference type="Proteomes" id="UP000095649"/>
    </source>
</evidence>
<dbReference type="OrthoDB" id="9762826at2"/>
<evidence type="ECO:0000256" key="10">
    <source>
        <dbReference type="ARBA" id="ARBA00023136"/>
    </source>
</evidence>
<feature type="transmembrane region" description="Helical" evidence="11">
    <location>
        <begin position="205"/>
        <end position="224"/>
    </location>
</feature>
<keyword evidence="7" id="KW-0418">Kinase</keyword>
<name>A0A173UTF9_9FIRM</name>
<evidence type="ECO:0000256" key="1">
    <source>
        <dbReference type="ARBA" id="ARBA00000085"/>
    </source>
</evidence>
<dbReference type="RefSeq" id="WP_055186655.1">
    <property type="nucleotide sequence ID" value="NZ_CYXN01000025.1"/>
</dbReference>
<dbReference type="Proteomes" id="UP000095649">
    <property type="component" value="Unassembled WGS sequence"/>
</dbReference>
<dbReference type="InterPro" id="IPR005467">
    <property type="entry name" value="His_kinase_dom"/>
</dbReference>
<keyword evidence="8 11" id="KW-1133">Transmembrane helix</keyword>
<keyword evidence="6 11" id="KW-0812">Transmembrane</keyword>
<evidence type="ECO:0000259" key="13">
    <source>
        <dbReference type="PROSITE" id="PS50885"/>
    </source>
</evidence>
<feature type="transmembrane region" description="Helical" evidence="11">
    <location>
        <begin position="12"/>
        <end position="35"/>
    </location>
</feature>
<evidence type="ECO:0000256" key="6">
    <source>
        <dbReference type="ARBA" id="ARBA00022692"/>
    </source>
</evidence>
<proteinExistence type="predicted"/>
<dbReference type="SMART" id="SM00387">
    <property type="entry name" value="HATPase_c"/>
    <property type="match status" value="1"/>
</dbReference>
<evidence type="ECO:0000256" key="8">
    <source>
        <dbReference type="ARBA" id="ARBA00022989"/>
    </source>
</evidence>
<dbReference type="GO" id="GO:0005886">
    <property type="term" value="C:plasma membrane"/>
    <property type="evidence" value="ECO:0007669"/>
    <property type="project" value="TreeGrafter"/>
</dbReference>
<evidence type="ECO:0000256" key="3">
    <source>
        <dbReference type="ARBA" id="ARBA00012438"/>
    </source>
</evidence>
<dbReference type="SMART" id="SM00304">
    <property type="entry name" value="HAMP"/>
    <property type="match status" value="1"/>
</dbReference>
<organism evidence="14 15">
    <name type="scientific">Faecalibacterium prausnitzii</name>
    <dbReference type="NCBI Taxonomy" id="853"/>
    <lineage>
        <taxon>Bacteria</taxon>
        <taxon>Bacillati</taxon>
        <taxon>Bacillota</taxon>
        <taxon>Clostridia</taxon>
        <taxon>Eubacteriales</taxon>
        <taxon>Oscillospiraceae</taxon>
        <taxon>Faecalibacterium</taxon>
    </lineage>
</organism>
<dbReference type="InterPro" id="IPR003661">
    <property type="entry name" value="HisK_dim/P_dom"/>
</dbReference>
<sequence length="510" mass="57128">MRQTTKARHTLGIRGQLMWFLCFICLFLLGLFWLLSTQLLEPLYTKHIETQLTNQADSIVERLDDAIAEGKVLSSWSFGQLSVNSDFFDKLTLELYTKGTLNSFCVDISDTTLHTIYKIENQSFCNLHGTYLSDSANNDKIIATALAMRRKCRSVGSFVQTLNPPRLSGSAQLLVGRTTADGSYTVLVTTSLVHVAEASKVLSTLLPLAAALIFCFALSAAWLFSEWFTKPLRQLSSAARQMALGNYAVQVDNRRNDELGDLARDFNHMAEEVQHAVQMQRDLLANVSHDLRTPLTLIKGYAETVRDLTGDDKAHRDEQMNIIVDEADRLTALVSSVMELSKVTSGTYKCERVHFDMGQLCDEVSERYDAVCAQNGWQLQLELPEEELPVYADPDMMQRALHNLLGNAMHHIGQDGIFILRAFRCSEGVRVEVEDHGPGIAAADLPYIFDRYYRSRSDAGKQGTGLGLSITKAIFQQHSFRFGVQSTVGKGTTFWFVMSDLPYVDDFEGK</sequence>
<dbReference type="SUPFAM" id="SSF55874">
    <property type="entry name" value="ATPase domain of HSP90 chaperone/DNA topoisomerase II/histidine kinase"/>
    <property type="match status" value="1"/>
</dbReference>
<comment type="subcellular location">
    <subcellularLocation>
        <location evidence="2">Membrane</location>
    </subcellularLocation>
</comment>
<evidence type="ECO:0000256" key="2">
    <source>
        <dbReference type="ARBA" id="ARBA00004370"/>
    </source>
</evidence>
<dbReference type="Pfam" id="PF00512">
    <property type="entry name" value="HisKA"/>
    <property type="match status" value="1"/>
</dbReference>
<dbReference type="SMART" id="SM00388">
    <property type="entry name" value="HisKA"/>
    <property type="match status" value="1"/>
</dbReference>
<protein>
    <recommendedName>
        <fullName evidence="3">histidine kinase</fullName>
        <ecNumber evidence="3">2.7.13.3</ecNumber>
    </recommendedName>
</protein>
<evidence type="ECO:0000256" key="11">
    <source>
        <dbReference type="SAM" id="Phobius"/>
    </source>
</evidence>
<dbReference type="InterPro" id="IPR004358">
    <property type="entry name" value="Sig_transdc_His_kin-like_C"/>
</dbReference>
<dbReference type="InterPro" id="IPR003594">
    <property type="entry name" value="HATPase_dom"/>
</dbReference>
<dbReference type="EMBL" id="CYXN01000025">
    <property type="protein sequence ID" value="CUN18342.1"/>
    <property type="molecule type" value="Genomic_DNA"/>
</dbReference>
<evidence type="ECO:0000313" key="14">
    <source>
        <dbReference type="EMBL" id="CUN18342.1"/>
    </source>
</evidence>
<dbReference type="Pfam" id="PF00672">
    <property type="entry name" value="HAMP"/>
    <property type="match status" value="1"/>
</dbReference>
<dbReference type="PANTHER" id="PTHR45436:SF5">
    <property type="entry name" value="SENSOR HISTIDINE KINASE TRCS"/>
    <property type="match status" value="1"/>
</dbReference>
<dbReference type="InterPro" id="IPR003660">
    <property type="entry name" value="HAMP_dom"/>
</dbReference>
<dbReference type="Pfam" id="PF02518">
    <property type="entry name" value="HATPase_c"/>
    <property type="match status" value="1"/>
</dbReference>
<dbReference type="Gene3D" id="6.10.340.10">
    <property type="match status" value="1"/>
</dbReference>
<keyword evidence="5 14" id="KW-0808">Transferase</keyword>
<dbReference type="SUPFAM" id="SSF47384">
    <property type="entry name" value="Homodimeric domain of signal transducing histidine kinase"/>
    <property type="match status" value="1"/>
</dbReference>
<comment type="catalytic activity">
    <reaction evidence="1">
        <text>ATP + protein L-histidine = ADP + protein N-phospho-L-histidine.</text>
        <dbReference type="EC" id="2.7.13.3"/>
    </reaction>
</comment>
<dbReference type="AlphaFoldDB" id="A0A173UTF9"/>
<dbReference type="PROSITE" id="PS50109">
    <property type="entry name" value="HIS_KIN"/>
    <property type="match status" value="1"/>
</dbReference>
<dbReference type="CDD" id="cd00082">
    <property type="entry name" value="HisKA"/>
    <property type="match status" value="1"/>
</dbReference>
<dbReference type="Gene3D" id="1.10.287.130">
    <property type="match status" value="1"/>
</dbReference>
<evidence type="ECO:0000259" key="12">
    <source>
        <dbReference type="PROSITE" id="PS50109"/>
    </source>
</evidence>
<feature type="domain" description="Histidine kinase" evidence="12">
    <location>
        <begin position="286"/>
        <end position="502"/>
    </location>
</feature>
<dbReference type="GO" id="GO:0000155">
    <property type="term" value="F:phosphorelay sensor kinase activity"/>
    <property type="evidence" value="ECO:0007669"/>
    <property type="project" value="InterPro"/>
</dbReference>
<dbReference type="InterPro" id="IPR050428">
    <property type="entry name" value="TCS_sensor_his_kinase"/>
</dbReference>
<dbReference type="Gene3D" id="3.30.565.10">
    <property type="entry name" value="Histidine kinase-like ATPase, C-terminal domain"/>
    <property type="match status" value="1"/>
</dbReference>
<evidence type="ECO:0000256" key="9">
    <source>
        <dbReference type="ARBA" id="ARBA00023012"/>
    </source>
</evidence>
<dbReference type="InterPro" id="IPR036890">
    <property type="entry name" value="HATPase_C_sf"/>
</dbReference>
<feature type="domain" description="HAMP" evidence="13">
    <location>
        <begin position="226"/>
        <end position="278"/>
    </location>
</feature>
<evidence type="ECO:0000256" key="4">
    <source>
        <dbReference type="ARBA" id="ARBA00022553"/>
    </source>
</evidence>
<dbReference type="PANTHER" id="PTHR45436">
    <property type="entry name" value="SENSOR HISTIDINE KINASE YKOH"/>
    <property type="match status" value="1"/>
</dbReference>
<evidence type="ECO:0000256" key="7">
    <source>
        <dbReference type="ARBA" id="ARBA00022777"/>
    </source>
</evidence>
<dbReference type="FunFam" id="1.10.287.130:FF:000001">
    <property type="entry name" value="Two-component sensor histidine kinase"/>
    <property type="match status" value="1"/>
</dbReference>
<keyword evidence="10 11" id="KW-0472">Membrane</keyword>
<keyword evidence="4" id="KW-0597">Phosphoprotein</keyword>
<dbReference type="PRINTS" id="PR00344">
    <property type="entry name" value="BCTRLSENSOR"/>
</dbReference>
<accession>A0A173UTF9</accession>
<dbReference type="EC" id="2.7.13.3" evidence="3"/>
<dbReference type="CDD" id="cd00075">
    <property type="entry name" value="HATPase"/>
    <property type="match status" value="1"/>
</dbReference>